<name>A0A069PBC1_9BURK</name>
<feature type="transmembrane region" description="Helical" evidence="7">
    <location>
        <begin position="78"/>
        <end position="97"/>
    </location>
</feature>
<evidence type="ECO:0000256" key="6">
    <source>
        <dbReference type="ARBA" id="ARBA00023136"/>
    </source>
</evidence>
<evidence type="ECO:0000313" key="8">
    <source>
        <dbReference type="EMBL" id="KDR37772.1"/>
    </source>
</evidence>
<evidence type="ECO:0000256" key="4">
    <source>
        <dbReference type="ARBA" id="ARBA00022692"/>
    </source>
</evidence>
<dbReference type="PANTHER" id="PTHR43141">
    <property type="entry name" value="CYTOCHROME BD2 SUBUNIT II"/>
    <property type="match status" value="1"/>
</dbReference>
<dbReference type="InterPro" id="IPR003317">
    <property type="entry name" value="Cyt-d_oxidase_su2"/>
</dbReference>
<dbReference type="GO" id="GO:0019646">
    <property type="term" value="P:aerobic electron transport chain"/>
    <property type="evidence" value="ECO:0007669"/>
    <property type="project" value="TreeGrafter"/>
</dbReference>
<feature type="transmembrane region" description="Helical" evidence="7">
    <location>
        <begin position="153"/>
        <end position="175"/>
    </location>
</feature>
<dbReference type="GO" id="GO:0016682">
    <property type="term" value="F:oxidoreductase activity, acting on diphenols and related substances as donors, oxygen as acceptor"/>
    <property type="evidence" value="ECO:0007669"/>
    <property type="project" value="TreeGrafter"/>
</dbReference>
<accession>A0A069PBC1</accession>
<evidence type="ECO:0000256" key="1">
    <source>
        <dbReference type="ARBA" id="ARBA00004651"/>
    </source>
</evidence>
<comment type="subcellular location">
    <subcellularLocation>
        <location evidence="1">Cell membrane</location>
        <topology evidence="1">Multi-pass membrane protein</topology>
    </subcellularLocation>
</comment>
<comment type="similarity">
    <text evidence="2">Belongs to the cytochrome ubiquinol oxidase subunit 2 family.</text>
</comment>
<keyword evidence="9" id="KW-1185">Reference proteome</keyword>
<evidence type="ECO:0000256" key="2">
    <source>
        <dbReference type="ARBA" id="ARBA00007543"/>
    </source>
</evidence>
<evidence type="ECO:0000256" key="7">
    <source>
        <dbReference type="SAM" id="Phobius"/>
    </source>
</evidence>
<feature type="transmembrane region" description="Helical" evidence="7">
    <location>
        <begin position="6"/>
        <end position="32"/>
    </location>
</feature>
<gene>
    <name evidence="8" type="ORF">BG61_07730</name>
</gene>
<feature type="transmembrane region" description="Helical" evidence="7">
    <location>
        <begin position="187"/>
        <end position="205"/>
    </location>
</feature>
<dbReference type="GO" id="GO:0070069">
    <property type="term" value="C:cytochrome complex"/>
    <property type="evidence" value="ECO:0007669"/>
    <property type="project" value="TreeGrafter"/>
</dbReference>
<keyword evidence="5 7" id="KW-1133">Transmembrane helix</keyword>
<dbReference type="EMBL" id="JFHC01000141">
    <property type="protein sequence ID" value="KDR37772.1"/>
    <property type="molecule type" value="Genomic_DNA"/>
</dbReference>
<dbReference type="Proteomes" id="UP000027466">
    <property type="component" value="Unassembled WGS sequence"/>
</dbReference>
<organism evidence="8 9">
    <name type="scientific">Caballeronia glathei</name>
    <dbReference type="NCBI Taxonomy" id="60547"/>
    <lineage>
        <taxon>Bacteria</taxon>
        <taxon>Pseudomonadati</taxon>
        <taxon>Pseudomonadota</taxon>
        <taxon>Betaproteobacteria</taxon>
        <taxon>Burkholderiales</taxon>
        <taxon>Burkholderiaceae</taxon>
        <taxon>Caballeronia</taxon>
    </lineage>
</organism>
<feature type="transmembrane region" description="Helical" evidence="7">
    <location>
        <begin position="252"/>
        <end position="275"/>
    </location>
</feature>
<reference evidence="8 9" key="1">
    <citation type="submission" date="2014-03" db="EMBL/GenBank/DDBJ databases">
        <title>Draft Genome Sequences of Four Burkholderia Strains.</title>
        <authorList>
            <person name="Liu X.Y."/>
            <person name="Li C.X."/>
            <person name="Xu J.H."/>
        </authorList>
    </citation>
    <scope>NUCLEOTIDE SEQUENCE [LARGE SCALE GENOMIC DNA]</scope>
    <source>
        <strain evidence="8 9">DSM 50014</strain>
    </source>
</reference>
<dbReference type="NCBIfam" id="TIGR00203">
    <property type="entry name" value="cydB"/>
    <property type="match status" value="1"/>
</dbReference>
<dbReference type="PANTHER" id="PTHR43141:SF4">
    <property type="entry name" value="CYTOCHROME BD2 SUBUNIT II"/>
    <property type="match status" value="1"/>
</dbReference>
<keyword evidence="6 7" id="KW-0472">Membrane</keyword>
<dbReference type="STRING" id="60547.GCA_000751215_04632"/>
<evidence type="ECO:0000313" key="9">
    <source>
        <dbReference type="Proteomes" id="UP000027466"/>
    </source>
</evidence>
<keyword evidence="3" id="KW-1003">Cell membrane</keyword>
<dbReference type="GO" id="GO:0009055">
    <property type="term" value="F:electron transfer activity"/>
    <property type="evidence" value="ECO:0007669"/>
    <property type="project" value="TreeGrafter"/>
</dbReference>
<keyword evidence="4 7" id="KW-0812">Transmembrane</keyword>
<proteinExistence type="inferred from homology"/>
<feature type="transmembrane region" description="Helical" evidence="7">
    <location>
        <begin position="109"/>
        <end position="133"/>
    </location>
</feature>
<dbReference type="GO" id="GO:0005886">
    <property type="term" value="C:plasma membrane"/>
    <property type="evidence" value="ECO:0007669"/>
    <property type="project" value="UniProtKB-SubCell"/>
</dbReference>
<sequence length="327" mass="35329">MALFWAAVIAASILVYVVLDGLDLGVGILFGSTRDEGHRSQMMSTIAPFWDGNETWLVVIGAGLFASFPVVYAVFMGAFYLPLLLLLVGLIFRGIAFEFRYRSVRARKLWDAGFFLGSTVVAFAQGAAVGALMRGIPVANEQFAGTSFDWLHPFSVLTGIGLVFGYALLGAGWIVLKSEGALRDWAYRRIGWLAAIVFVLLGLAFTVSLTVDAGAVAQSHLRDRAWGLVFPVAAIAALGSAVMSARARRDGLTFALTVLFVLASYLTLGVMFWPYMVPYSITVGKAAAPEASLSFMFYGGVVVLPVIAIYTAGVYWVFRGKIQQESE</sequence>
<evidence type="ECO:0000256" key="5">
    <source>
        <dbReference type="ARBA" id="ARBA00022989"/>
    </source>
</evidence>
<feature type="transmembrane region" description="Helical" evidence="7">
    <location>
        <begin position="295"/>
        <end position="318"/>
    </location>
</feature>
<dbReference type="Pfam" id="PF02322">
    <property type="entry name" value="Cyt_bd_oxida_II"/>
    <property type="match status" value="1"/>
</dbReference>
<protein>
    <submittedName>
        <fullName evidence="8">Quinol oxidase subunit 2</fullName>
    </submittedName>
</protein>
<comment type="caution">
    <text evidence="8">The sequence shown here is derived from an EMBL/GenBank/DDBJ whole genome shotgun (WGS) entry which is preliminary data.</text>
</comment>
<feature type="transmembrane region" description="Helical" evidence="7">
    <location>
        <begin position="225"/>
        <end position="245"/>
    </location>
</feature>
<evidence type="ECO:0000256" key="3">
    <source>
        <dbReference type="ARBA" id="ARBA00022475"/>
    </source>
</evidence>
<dbReference type="AlphaFoldDB" id="A0A069PBC1"/>